<gene>
    <name evidence="6" type="ORF">SAMN04489714_0537</name>
</gene>
<dbReference type="PANTHER" id="PTHR43776">
    <property type="entry name" value="TRANSPORT ATP-BINDING PROTEIN"/>
    <property type="match status" value="1"/>
</dbReference>
<dbReference type="InterPro" id="IPR027417">
    <property type="entry name" value="P-loop_NTPase"/>
</dbReference>
<evidence type="ECO:0000313" key="6">
    <source>
        <dbReference type="EMBL" id="SDT88378.1"/>
    </source>
</evidence>
<dbReference type="Proteomes" id="UP000198976">
    <property type="component" value="Chromosome I"/>
</dbReference>
<evidence type="ECO:0000313" key="7">
    <source>
        <dbReference type="Proteomes" id="UP000198976"/>
    </source>
</evidence>
<sequence length="257" mass="27506">MSDSALIFDDVTFHYPSTDAGIDHFSVHLEPGARVALVGESGSGKTTAARLGLGLLPAQSGSVTFAGMPVRSRSRSIMRNFRSHVQAVFQDPYSSLNPRMRVGAIVAEPLHALKVASGARAREMVHEALRLVGVDPQRADEYPRTFSGGQRQRIAIARALVSEPSVIIADEPVSALDMATRASVMEMIDSITRERGMSLLLVSHDLATVASACDTIVVLKDGHVEDRGPTRRVLSAPEGDYARALIAAIPRLPSGTD</sequence>
<dbReference type="PANTHER" id="PTHR43776:SF7">
    <property type="entry name" value="D,D-DIPEPTIDE TRANSPORT ATP-BINDING PROTEIN DDPF-RELATED"/>
    <property type="match status" value="1"/>
</dbReference>
<evidence type="ECO:0000256" key="1">
    <source>
        <dbReference type="ARBA" id="ARBA00005417"/>
    </source>
</evidence>
<comment type="similarity">
    <text evidence="1">Belongs to the ABC transporter superfamily.</text>
</comment>
<dbReference type="InterPro" id="IPR003439">
    <property type="entry name" value="ABC_transporter-like_ATP-bd"/>
</dbReference>
<dbReference type="InterPro" id="IPR017871">
    <property type="entry name" value="ABC_transporter-like_CS"/>
</dbReference>
<name>A0ABY0V5Z8_9ACTO</name>
<dbReference type="Pfam" id="PF00005">
    <property type="entry name" value="ABC_tran"/>
    <property type="match status" value="1"/>
</dbReference>
<evidence type="ECO:0000259" key="5">
    <source>
        <dbReference type="PROSITE" id="PS50893"/>
    </source>
</evidence>
<dbReference type="InterPro" id="IPR003593">
    <property type="entry name" value="AAA+_ATPase"/>
</dbReference>
<evidence type="ECO:0000256" key="4">
    <source>
        <dbReference type="ARBA" id="ARBA00022840"/>
    </source>
</evidence>
<organism evidence="6 7">
    <name type="scientific">Schaalia radingae</name>
    <dbReference type="NCBI Taxonomy" id="131110"/>
    <lineage>
        <taxon>Bacteria</taxon>
        <taxon>Bacillati</taxon>
        <taxon>Actinomycetota</taxon>
        <taxon>Actinomycetes</taxon>
        <taxon>Actinomycetales</taxon>
        <taxon>Actinomycetaceae</taxon>
        <taxon>Schaalia</taxon>
    </lineage>
</organism>
<evidence type="ECO:0000256" key="3">
    <source>
        <dbReference type="ARBA" id="ARBA00022741"/>
    </source>
</evidence>
<dbReference type="PROSITE" id="PS50893">
    <property type="entry name" value="ABC_TRANSPORTER_2"/>
    <property type="match status" value="1"/>
</dbReference>
<keyword evidence="4 6" id="KW-0067">ATP-binding</keyword>
<keyword evidence="2" id="KW-0813">Transport</keyword>
<dbReference type="RefSeq" id="WP_058236249.1">
    <property type="nucleotide sequence ID" value="NZ_LT629792.1"/>
</dbReference>
<accession>A0ABY0V5Z8</accession>
<dbReference type="InterPro" id="IPR050319">
    <property type="entry name" value="ABC_transp_ATP-bind"/>
</dbReference>
<dbReference type="PROSITE" id="PS00211">
    <property type="entry name" value="ABC_TRANSPORTER_1"/>
    <property type="match status" value="1"/>
</dbReference>
<dbReference type="GO" id="GO:0005524">
    <property type="term" value="F:ATP binding"/>
    <property type="evidence" value="ECO:0007669"/>
    <property type="project" value="UniProtKB-KW"/>
</dbReference>
<reference evidence="6 7" key="1">
    <citation type="submission" date="2016-10" db="EMBL/GenBank/DDBJ databases">
        <authorList>
            <person name="Varghese N."/>
            <person name="Submissions S."/>
        </authorList>
    </citation>
    <scope>NUCLEOTIDE SEQUENCE [LARGE SCALE GENOMIC DNA]</scope>
    <source>
        <strain evidence="6 7">DSM 9169</strain>
    </source>
</reference>
<keyword evidence="3" id="KW-0547">Nucleotide-binding</keyword>
<feature type="domain" description="ABC transporter" evidence="5">
    <location>
        <begin position="6"/>
        <end position="246"/>
    </location>
</feature>
<dbReference type="SMART" id="SM00382">
    <property type="entry name" value="AAA"/>
    <property type="match status" value="1"/>
</dbReference>
<dbReference type="SUPFAM" id="SSF52540">
    <property type="entry name" value="P-loop containing nucleoside triphosphate hydrolases"/>
    <property type="match status" value="1"/>
</dbReference>
<protein>
    <submittedName>
        <fullName evidence="6">Peptide/nickel transport system ATP-binding protein</fullName>
    </submittedName>
</protein>
<proteinExistence type="inferred from homology"/>
<evidence type="ECO:0000256" key="2">
    <source>
        <dbReference type="ARBA" id="ARBA00022448"/>
    </source>
</evidence>
<dbReference type="Gene3D" id="3.40.50.300">
    <property type="entry name" value="P-loop containing nucleotide triphosphate hydrolases"/>
    <property type="match status" value="1"/>
</dbReference>
<keyword evidence="7" id="KW-1185">Reference proteome</keyword>
<dbReference type="CDD" id="cd03257">
    <property type="entry name" value="ABC_NikE_OppD_transporters"/>
    <property type="match status" value="1"/>
</dbReference>
<dbReference type="EMBL" id="LT629792">
    <property type="protein sequence ID" value="SDT88378.1"/>
    <property type="molecule type" value="Genomic_DNA"/>
</dbReference>